<organism evidence="1 2">
    <name type="scientific">Aphanomyces euteiches</name>
    <dbReference type="NCBI Taxonomy" id="100861"/>
    <lineage>
        <taxon>Eukaryota</taxon>
        <taxon>Sar</taxon>
        <taxon>Stramenopiles</taxon>
        <taxon>Oomycota</taxon>
        <taxon>Saprolegniomycetes</taxon>
        <taxon>Saprolegniales</taxon>
        <taxon>Verrucalvaceae</taxon>
        <taxon>Aphanomyces</taxon>
    </lineage>
</organism>
<keyword evidence="2" id="KW-1185">Reference proteome</keyword>
<accession>A0A6G0WUP5</accession>
<evidence type="ECO:0000313" key="1">
    <source>
        <dbReference type="EMBL" id="KAF0731185.1"/>
    </source>
</evidence>
<proteinExistence type="predicted"/>
<dbReference type="Proteomes" id="UP000481153">
    <property type="component" value="Unassembled WGS sequence"/>
</dbReference>
<comment type="caution">
    <text evidence="1">The sequence shown here is derived from an EMBL/GenBank/DDBJ whole genome shotgun (WGS) entry which is preliminary data.</text>
</comment>
<dbReference type="AlphaFoldDB" id="A0A6G0WUP5"/>
<name>A0A6G0WUP5_9STRA</name>
<reference evidence="1 2" key="1">
    <citation type="submission" date="2019-07" db="EMBL/GenBank/DDBJ databases">
        <title>Genomics analysis of Aphanomyces spp. identifies a new class of oomycete effector associated with host adaptation.</title>
        <authorList>
            <person name="Gaulin E."/>
        </authorList>
    </citation>
    <scope>NUCLEOTIDE SEQUENCE [LARGE SCALE GENOMIC DNA]</scope>
    <source>
        <strain evidence="1 2">ATCC 201684</strain>
    </source>
</reference>
<protein>
    <submittedName>
        <fullName evidence="1">Uncharacterized protein</fullName>
    </submittedName>
</protein>
<dbReference type="EMBL" id="VJMJ01000146">
    <property type="protein sequence ID" value="KAF0731185.1"/>
    <property type="molecule type" value="Genomic_DNA"/>
</dbReference>
<gene>
    <name evidence="1" type="ORF">Ae201684_011451</name>
</gene>
<evidence type="ECO:0000313" key="2">
    <source>
        <dbReference type="Proteomes" id="UP000481153"/>
    </source>
</evidence>
<dbReference type="VEuPathDB" id="FungiDB:AeMF1_005041"/>
<sequence length="373" mass="43474">MVLDAVNRVLDRRKYFREKKRSYRLKEREEIDRLTTQLAQLQLHAKTLRLGRQLYTQPVKQEVVAVSWKTIAIRLRRDKSSIAAEHDELTQQVELQRKLIGKMQHFVTLAESIPSSPRAQVKWQHVSLSGHPESRKLCKEWATQQLYYNTEAAFRSFPKAPADDEFMFFDMDLAENWINVSDCSQYVWNAPLEVARFMLCYHLRDISISPTDVDIEEAEWTENTVLYRFTFPMASGDDASVVSSSLQGHFHEADRCVFVARQIQGDELCQLPLRQSQTVMWMDLRRLDSSRTSARVTSFSSLPLQQSGKNSLDEMAKFAGIDTTDLEDAEKLRVLRHARSERAFKNEVLFRDRVNAVLDRLWKQLLQTELRGK</sequence>